<proteinExistence type="predicted"/>
<protein>
    <submittedName>
        <fullName evidence="1">Uncharacterized protein</fullName>
    </submittedName>
</protein>
<sequence>MAQALWGREALADRTYGGKLAPKDRKNPDATVRKQMSPEKAALVIRKYSHALLKCNELYASFIDVCFLFRNSDTLGGRK</sequence>
<reference evidence="1" key="1">
    <citation type="journal article" date="2017" name="Parasit. Vectors">
        <title>Sialotranscriptomics of Rhipicephalus zambeziensis reveals intricate expression profiles of secretory proteins and suggests tight temporal transcriptional regulation during blood-feeding.</title>
        <authorList>
            <person name="de Castro M.H."/>
            <person name="de Klerk D."/>
            <person name="Pienaar R."/>
            <person name="Rees D.J.G."/>
            <person name="Mans B.J."/>
        </authorList>
    </citation>
    <scope>NUCLEOTIDE SEQUENCE</scope>
    <source>
        <tissue evidence="1">Salivary glands</tissue>
    </source>
</reference>
<name>A0A224YR70_9ACAR</name>
<dbReference type="EMBL" id="GFPF01008951">
    <property type="protein sequence ID" value="MAA20097.1"/>
    <property type="molecule type" value="Transcribed_RNA"/>
</dbReference>
<dbReference type="AlphaFoldDB" id="A0A224YR70"/>
<accession>A0A224YR70</accession>
<evidence type="ECO:0000313" key="1">
    <source>
        <dbReference type="EMBL" id="MAA20097.1"/>
    </source>
</evidence>
<organism evidence="1">
    <name type="scientific">Rhipicephalus zambeziensis</name>
    <dbReference type="NCBI Taxonomy" id="60191"/>
    <lineage>
        <taxon>Eukaryota</taxon>
        <taxon>Metazoa</taxon>
        <taxon>Ecdysozoa</taxon>
        <taxon>Arthropoda</taxon>
        <taxon>Chelicerata</taxon>
        <taxon>Arachnida</taxon>
        <taxon>Acari</taxon>
        <taxon>Parasitiformes</taxon>
        <taxon>Ixodida</taxon>
        <taxon>Ixodoidea</taxon>
        <taxon>Ixodidae</taxon>
        <taxon>Rhipicephalinae</taxon>
        <taxon>Rhipicephalus</taxon>
        <taxon>Rhipicephalus</taxon>
    </lineage>
</organism>